<feature type="compositionally biased region" description="Low complexity" evidence="1">
    <location>
        <begin position="391"/>
        <end position="405"/>
    </location>
</feature>
<organism evidence="4 5">
    <name type="scientific">Micrococcoides hystricis</name>
    <dbReference type="NCBI Taxonomy" id="1572761"/>
    <lineage>
        <taxon>Bacteria</taxon>
        <taxon>Bacillati</taxon>
        <taxon>Actinomycetota</taxon>
        <taxon>Actinomycetes</taxon>
        <taxon>Micrococcales</taxon>
        <taxon>Micrococcaceae</taxon>
        <taxon>Micrococcoides</taxon>
    </lineage>
</organism>
<feature type="compositionally biased region" description="Pro residues" evidence="1">
    <location>
        <begin position="381"/>
        <end position="390"/>
    </location>
</feature>
<sequence>MNFTAPSTLNNGAKKLLLAMLIPLFLLFTAFGAHAQTMNEVSFTNAKMKFHENGTVDMRMEMKLLGEDFKEFGPMPKIACDQLLGQDPEDGLHIEDRSADGNVHCIATATNQPLDKLNQASQDFSLEDGVYTIEIPSMDSPTVPGADPGINMSMEFEFAGQVTEASVGQIVDGNRVIISSADQLNQGGIIKANAAPTMNNFLLWALIGLGVLALVGLILWLVLRNKKKSKQPHHPAGPNAGPGYGGHQSGPHQQGQPHSGNQYGASQQGWQPNPQQQQPPRHQAPGQYAPGQPTAGQWGDPQGQQHSGQPQQGHPQQPQHGQPHQGQPHHGRPQQGQPWQPNPQQPPQGQPWQQGQPYPGQNPQQGGYGGVQGQQWQPRPGQQPYPPQGQPPQQWQQPHPQQRPQNGNTPPQHGQGQPKPDNDQ</sequence>
<feature type="chain" id="PRO_5046988080" evidence="3">
    <location>
        <begin position="36"/>
        <end position="424"/>
    </location>
</feature>
<evidence type="ECO:0000256" key="3">
    <source>
        <dbReference type="SAM" id="SignalP"/>
    </source>
</evidence>
<feature type="region of interest" description="Disordered" evidence="1">
    <location>
        <begin position="229"/>
        <end position="424"/>
    </location>
</feature>
<keyword evidence="3" id="KW-0732">Signal</keyword>
<accession>A0ABV6PBK4</accession>
<reference evidence="4 5" key="1">
    <citation type="submission" date="2024-09" db="EMBL/GenBank/DDBJ databases">
        <authorList>
            <person name="Sun Q."/>
            <person name="Mori K."/>
        </authorList>
    </citation>
    <scope>NUCLEOTIDE SEQUENCE [LARGE SCALE GENOMIC DNA]</scope>
    <source>
        <strain evidence="4 5">NCAIM B.02604</strain>
    </source>
</reference>
<feature type="compositionally biased region" description="Pro residues" evidence="1">
    <location>
        <begin position="340"/>
        <end position="349"/>
    </location>
</feature>
<evidence type="ECO:0000313" key="5">
    <source>
        <dbReference type="Proteomes" id="UP001589862"/>
    </source>
</evidence>
<keyword evidence="2" id="KW-1133">Transmembrane helix</keyword>
<evidence type="ECO:0000256" key="1">
    <source>
        <dbReference type="SAM" id="MobiDB-lite"/>
    </source>
</evidence>
<feature type="signal peptide" evidence="3">
    <location>
        <begin position="1"/>
        <end position="35"/>
    </location>
</feature>
<keyword evidence="2" id="KW-0472">Membrane</keyword>
<dbReference type="Proteomes" id="UP001589862">
    <property type="component" value="Unassembled WGS sequence"/>
</dbReference>
<protein>
    <submittedName>
        <fullName evidence="4">Uncharacterized protein</fullName>
    </submittedName>
</protein>
<keyword evidence="2" id="KW-0812">Transmembrane</keyword>
<comment type="caution">
    <text evidence="4">The sequence shown here is derived from an EMBL/GenBank/DDBJ whole genome shotgun (WGS) entry which is preliminary data.</text>
</comment>
<gene>
    <name evidence="4" type="ORF">ACFFFR_08980</name>
</gene>
<keyword evidence="5" id="KW-1185">Reference proteome</keyword>
<dbReference type="RefSeq" id="WP_377459713.1">
    <property type="nucleotide sequence ID" value="NZ_JBHLUB010000030.1"/>
</dbReference>
<name>A0ABV6PBK4_9MICC</name>
<feature type="compositionally biased region" description="Low complexity" evidence="1">
    <location>
        <begin position="249"/>
        <end position="260"/>
    </location>
</feature>
<feature type="transmembrane region" description="Helical" evidence="2">
    <location>
        <begin position="201"/>
        <end position="223"/>
    </location>
</feature>
<evidence type="ECO:0000256" key="2">
    <source>
        <dbReference type="SAM" id="Phobius"/>
    </source>
</evidence>
<feature type="compositionally biased region" description="Low complexity" evidence="1">
    <location>
        <begin position="267"/>
        <end position="287"/>
    </location>
</feature>
<proteinExistence type="predicted"/>
<feature type="compositionally biased region" description="Low complexity" evidence="1">
    <location>
        <begin position="301"/>
        <end position="326"/>
    </location>
</feature>
<dbReference type="EMBL" id="JBHLUB010000030">
    <property type="protein sequence ID" value="MFC0582509.1"/>
    <property type="molecule type" value="Genomic_DNA"/>
</dbReference>
<feature type="compositionally biased region" description="Polar residues" evidence="1">
    <location>
        <begin position="406"/>
        <end position="415"/>
    </location>
</feature>
<evidence type="ECO:0000313" key="4">
    <source>
        <dbReference type="EMBL" id="MFC0582509.1"/>
    </source>
</evidence>
<feature type="compositionally biased region" description="Low complexity" evidence="1">
    <location>
        <begin position="350"/>
        <end position="365"/>
    </location>
</feature>